<dbReference type="Pfam" id="PF07944">
    <property type="entry name" value="Beta-AFase-like_GH127_cat"/>
    <property type="match status" value="1"/>
</dbReference>
<proteinExistence type="predicted"/>
<evidence type="ECO:0000259" key="2">
    <source>
        <dbReference type="Pfam" id="PF07944"/>
    </source>
</evidence>
<feature type="domain" description="Non-reducing end beta-L-arabinofuranosidase-like GH127 catalytic" evidence="2">
    <location>
        <begin position="314"/>
        <end position="637"/>
    </location>
</feature>
<dbReference type="PANTHER" id="PTHR40640:SF1">
    <property type="entry name" value="ANCHORED GLYCOPROTEIN, PUTATIVE (AFU_ORTHOLOGUE AFUA_8G04860)-RELATED"/>
    <property type="match status" value="1"/>
</dbReference>
<reference evidence="4" key="1">
    <citation type="submission" date="2020-06" db="EMBL/GenBank/DDBJ databases">
        <title>A chromosome-scale genome assembly of Talaromyces rugulosus W13939.</title>
        <authorList>
            <person name="Wang B."/>
            <person name="Guo L."/>
            <person name="Ye K."/>
            <person name="Wang L."/>
        </authorList>
    </citation>
    <scope>NUCLEOTIDE SEQUENCE [LARGE SCALE GENOMIC DNA]</scope>
    <source>
        <strain evidence="4">W13939</strain>
    </source>
</reference>
<organism evidence="3 4">
    <name type="scientific">Talaromyces rugulosus</name>
    <name type="common">Penicillium rugulosum</name>
    <dbReference type="NCBI Taxonomy" id="121627"/>
    <lineage>
        <taxon>Eukaryota</taxon>
        <taxon>Fungi</taxon>
        <taxon>Dikarya</taxon>
        <taxon>Ascomycota</taxon>
        <taxon>Pezizomycotina</taxon>
        <taxon>Eurotiomycetes</taxon>
        <taxon>Eurotiomycetidae</taxon>
        <taxon>Eurotiales</taxon>
        <taxon>Trichocomaceae</taxon>
        <taxon>Talaromyces</taxon>
        <taxon>Talaromyces sect. Islandici</taxon>
    </lineage>
</organism>
<dbReference type="InterPro" id="IPR012878">
    <property type="entry name" value="Beta-AFase-like_GH127_cat"/>
</dbReference>
<dbReference type="RefSeq" id="XP_035349806.1">
    <property type="nucleotide sequence ID" value="XM_035493913.1"/>
</dbReference>
<sequence>MHSLALLSLPLLGSVAAAESVTSLFLPGFDAQKLFGSVMGSTGSTTTFFVNCPAGTDALDCGVAPGLTAIAGPKTAELQYHDQDLVSIHLRCDMSNPEVADCVETIGGVSAPYPGTSTGTFTGGDIATMYLPVTITTGAASTGASVTASTASVTSVPASAAATTAAPSATTLSGTNTASADNSKLAAAYPSFQLPMISSPRFYLLVPAVPLTSMHHTYLLHLASSTLSTLPTLHSCDMRAKTLAPFTFDLLPLGSVKPRGWVQDQLNLCATGLGGNIYNFHRFIKGSRWFGGHAEYSPLNESAPYWYNYIVPLAYLLDDEELKKQANHFLDRTLKNQHADGWIGPEHTKHGRGIWARCLVLMGMVNHALADPAQYERIVEAMLRFTRLANSMFKDDFQGLIPHPGDEFDEFCITRAHELSTTLQWLYEQVNNRQDKEVIWETMDLAWKATRAGDRDWSKFFTEEEFPKEPAAQGSTLIKHVVNVSEALRYIPQLYRMTHDRDLVDRARESVEMALKYHGTTFGALAGDEFLAGVHPKRGAELCGTVELIFSLSYLYRLFGETRYADQAELATYNGLPAGMTPDWWAHNYLTQSNEPWARNLENWPFYNCGGRALVYGLEVNYPCCLVNHAQGLPKFAMNAFVASPDLRSIAHQFLFAAEATIPVQGDRPIHITSDTHYPFDESITYRIESSRSFDFYVRIPEWATSGSTVKKDLDNDTVQEETVQADSNSLYKVQISPGKSSFRITLNARIRVVPRSNNAVAIYRGALLYAMEIPHKAKTGPPRHFAEWTPLPDDAKYSQAIRDVEYIPTADWQVAIDPSQAHFHRVATKGNLPNPVFESGAPPVSITVAGSKISNWPLEGDCAGLPPSNPSVTGKPFAIKLVPFASAKLHISEFPIVKLANVDLEKVQGSSCTIM</sequence>
<evidence type="ECO:0000313" key="3">
    <source>
        <dbReference type="EMBL" id="QKX63632.1"/>
    </source>
</evidence>
<dbReference type="InterPro" id="IPR008928">
    <property type="entry name" value="6-hairpin_glycosidase_sf"/>
</dbReference>
<protein>
    <recommendedName>
        <fullName evidence="2">Non-reducing end beta-L-arabinofuranosidase-like GH127 catalytic domain-containing protein</fullName>
    </recommendedName>
</protein>
<dbReference type="SUPFAM" id="SSF48208">
    <property type="entry name" value="Six-hairpin glycosidases"/>
    <property type="match status" value="1"/>
</dbReference>
<dbReference type="KEGG" id="trg:TRUGW13939_10803"/>
<dbReference type="OrthoDB" id="5358475at2759"/>
<dbReference type="Proteomes" id="UP000509510">
    <property type="component" value="Chromosome VI"/>
</dbReference>
<feature type="chain" id="PRO_5028883658" description="Non-reducing end beta-L-arabinofuranosidase-like GH127 catalytic domain-containing protein" evidence="1">
    <location>
        <begin position="18"/>
        <end position="916"/>
    </location>
</feature>
<evidence type="ECO:0000256" key="1">
    <source>
        <dbReference type="SAM" id="SignalP"/>
    </source>
</evidence>
<dbReference type="EMBL" id="CP055903">
    <property type="protein sequence ID" value="QKX63632.1"/>
    <property type="molecule type" value="Genomic_DNA"/>
</dbReference>
<gene>
    <name evidence="3" type="ORF">TRUGW13939_10803</name>
</gene>
<dbReference type="AlphaFoldDB" id="A0A7H8RB34"/>
<feature type="signal peptide" evidence="1">
    <location>
        <begin position="1"/>
        <end position="17"/>
    </location>
</feature>
<evidence type="ECO:0000313" key="4">
    <source>
        <dbReference type="Proteomes" id="UP000509510"/>
    </source>
</evidence>
<accession>A0A7H8RB34</accession>
<dbReference type="GO" id="GO:0005975">
    <property type="term" value="P:carbohydrate metabolic process"/>
    <property type="evidence" value="ECO:0007669"/>
    <property type="project" value="InterPro"/>
</dbReference>
<keyword evidence="1" id="KW-0732">Signal</keyword>
<name>A0A7H8RB34_TALRU</name>
<dbReference type="PANTHER" id="PTHR40640">
    <property type="entry name" value="ANCHORED GLYCOPROTEIN, PUTATIVE (AFU_ORTHOLOGUE AFUA_8G04860)-RELATED"/>
    <property type="match status" value="1"/>
</dbReference>
<keyword evidence="4" id="KW-1185">Reference proteome</keyword>
<dbReference type="GeneID" id="55998282"/>